<feature type="domain" description="Ribonucleotide reductase large subunit C-terminal" evidence="5">
    <location>
        <begin position="88"/>
        <end position="187"/>
    </location>
</feature>
<feature type="domain" description="Ribonucleotide reductase large subunit C-terminal" evidence="5">
    <location>
        <begin position="397"/>
        <end position="492"/>
    </location>
</feature>
<evidence type="ECO:0000313" key="7">
    <source>
        <dbReference type="Proteomes" id="UP001239680"/>
    </source>
</evidence>
<dbReference type="InterPro" id="IPR050862">
    <property type="entry name" value="RdRp_reductase_class-2"/>
</dbReference>
<reference evidence="6 7" key="1">
    <citation type="submission" date="2023-08" db="EMBL/GenBank/DDBJ databases">
        <title>Characterization of two Paracoccaceae strains isolated from Phycosphere and proposal of Xinfangfangia lacusdiani sp. nov.</title>
        <authorList>
            <person name="Deng Y."/>
            <person name="Zhang Y.Q."/>
        </authorList>
    </citation>
    <scope>NUCLEOTIDE SEQUENCE [LARGE SCALE GENOMIC DNA]</scope>
    <source>
        <strain evidence="6 7">CPCC 101601</strain>
    </source>
</reference>
<dbReference type="Gene3D" id="3.20.70.20">
    <property type="match status" value="2"/>
</dbReference>
<comment type="caution">
    <text evidence="6">The sequence shown here is derived from an EMBL/GenBank/DDBJ whole genome shotgun (WGS) entry which is preliminary data.</text>
</comment>
<gene>
    <name evidence="6" type="ORF">Q9295_10095</name>
</gene>
<dbReference type="RefSeq" id="WP_306680437.1">
    <property type="nucleotide sequence ID" value="NZ_JAVDBT010000008.1"/>
</dbReference>
<sequence length="571" mass="63931">MTFKSNTNPMFRSAFSEDIFNHKYAHKADFSGAETWDDLAATLVIDVCAGFLTPHEMIALYEFIRDLKFIPGGRYLYYAGRPNKFFNNCYLLRSEEDTREDWANLSWKAESALMTGGGIGNDYSRYRAEGTPIARTGGKASGPIPKMQMINEIGRRVMQGGSRRSAIYASLDRTHPDVFKFLAAKNWHEQPVGTTGLTYWDIKQQDFNFPAPLDMTNISVNYKTDWLVPYNDLGELKYVGDAADPVFRQNVLQALQTGEPGFSFNFFEKENETLRNACTEVTSEDDSDVCNLGSLNLGRIQSKEELAQVTELAAKFLLLGTLKAQLPYEKVYRVREKNRRLGLGIMGVHEWLLKRGYRYEVTPELHEWLTVWKTGTDYHGDKFADELGISRPVAKRAIAPTGSIGILAGTTTGIEPLFAVAYKRRYLKGQNDWHYQYVVDGTAQELIEVYGLDPESIETAADLALDPERRIRFQADVQDYVDQSISSTINLPAWGSAGNNPDTVDGFARTLAQYAPRLRGFTCYPDGSRGGQPLTHVPYSEAKAQLGVEFSEAVQTHDICDISGKGGSCGV</sequence>
<evidence type="ECO:0000256" key="3">
    <source>
        <dbReference type="ARBA" id="ARBA00023002"/>
    </source>
</evidence>
<dbReference type="InterPro" id="IPR000788">
    <property type="entry name" value="RNR_lg_C"/>
</dbReference>
<dbReference type="Proteomes" id="UP001239680">
    <property type="component" value="Unassembled WGS sequence"/>
</dbReference>
<dbReference type="PANTHER" id="PTHR43371:SF1">
    <property type="entry name" value="RIBONUCLEOSIDE-DIPHOSPHATE REDUCTASE"/>
    <property type="match status" value="1"/>
</dbReference>
<protein>
    <recommendedName>
        <fullName evidence="5">Ribonucleotide reductase large subunit C-terminal domain-containing protein</fullName>
    </recommendedName>
</protein>
<dbReference type="SUPFAM" id="SSF51998">
    <property type="entry name" value="PFL-like glycyl radical enzymes"/>
    <property type="match status" value="1"/>
</dbReference>
<proteinExistence type="predicted"/>
<evidence type="ECO:0000256" key="1">
    <source>
        <dbReference type="ARBA" id="ARBA00001922"/>
    </source>
</evidence>
<organism evidence="6 7">
    <name type="scientific">Pseudogemmobacter lacusdianii</name>
    <dbReference type="NCBI Taxonomy" id="3069608"/>
    <lineage>
        <taxon>Bacteria</taxon>
        <taxon>Pseudomonadati</taxon>
        <taxon>Pseudomonadota</taxon>
        <taxon>Alphaproteobacteria</taxon>
        <taxon>Rhodobacterales</taxon>
        <taxon>Paracoccaceae</taxon>
        <taxon>Pseudogemmobacter</taxon>
    </lineage>
</organism>
<comment type="cofactor">
    <cofactor evidence="1">
        <name>adenosylcob(III)alamin</name>
        <dbReference type="ChEBI" id="CHEBI:18408"/>
    </cofactor>
</comment>
<dbReference type="PRINTS" id="PR01183">
    <property type="entry name" value="RIBORDTASEM1"/>
</dbReference>
<keyword evidence="7" id="KW-1185">Reference proteome</keyword>
<name>A0ABU0VYM1_9RHOB</name>
<keyword evidence="3" id="KW-0560">Oxidoreductase</keyword>
<keyword evidence="4" id="KW-0170">Cobalt</keyword>
<dbReference type="EMBL" id="JAVDBT010000008">
    <property type="protein sequence ID" value="MDQ2066728.1"/>
    <property type="molecule type" value="Genomic_DNA"/>
</dbReference>
<dbReference type="Pfam" id="PF02867">
    <property type="entry name" value="Ribonuc_red_lgC"/>
    <property type="match status" value="3"/>
</dbReference>
<evidence type="ECO:0000256" key="4">
    <source>
        <dbReference type="ARBA" id="ARBA00023285"/>
    </source>
</evidence>
<keyword evidence="2" id="KW-0846">Cobalamin</keyword>
<evidence type="ECO:0000256" key="2">
    <source>
        <dbReference type="ARBA" id="ARBA00022628"/>
    </source>
</evidence>
<evidence type="ECO:0000313" key="6">
    <source>
        <dbReference type="EMBL" id="MDQ2066728.1"/>
    </source>
</evidence>
<evidence type="ECO:0000259" key="5">
    <source>
        <dbReference type="Pfam" id="PF02867"/>
    </source>
</evidence>
<dbReference type="PANTHER" id="PTHR43371">
    <property type="entry name" value="VITAMIN B12-DEPENDENT RIBONUCLEOTIDE REDUCTASE"/>
    <property type="match status" value="1"/>
</dbReference>
<accession>A0ABU0VYM1</accession>
<feature type="domain" description="Ribonucleotide reductase large subunit C-terminal" evidence="5">
    <location>
        <begin position="275"/>
        <end position="360"/>
    </location>
</feature>